<name>A0A8S1DXI3_9INSE</name>
<protein>
    <submittedName>
        <fullName evidence="5">Uncharacterized protein</fullName>
    </submittedName>
</protein>
<dbReference type="AlphaFoldDB" id="A0A8S1DXI3"/>
<keyword evidence="4" id="KW-0732">Signal</keyword>
<organism evidence="5 6">
    <name type="scientific">Cloeon dipterum</name>
    <dbReference type="NCBI Taxonomy" id="197152"/>
    <lineage>
        <taxon>Eukaryota</taxon>
        <taxon>Metazoa</taxon>
        <taxon>Ecdysozoa</taxon>
        <taxon>Arthropoda</taxon>
        <taxon>Hexapoda</taxon>
        <taxon>Insecta</taxon>
        <taxon>Pterygota</taxon>
        <taxon>Palaeoptera</taxon>
        <taxon>Ephemeroptera</taxon>
        <taxon>Pisciforma</taxon>
        <taxon>Baetidae</taxon>
        <taxon>Cloeon</taxon>
    </lineage>
</organism>
<keyword evidence="6" id="KW-1185">Reference proteome</keyword>
<dbReference type="PANTHER" id="PTHR21066:SF9">
    <property type="entry name" value="ODORANT-BINDING PROTEIN 59A"/>
    <property type="match status" value="1"/>
</dbReference>
<dbReference type="OrthoDB" id="7234983at2759"/>
<reference evidence="5 6" key="1">
    <citation type="submission" date="2020-04" db="EMBL/GenBank/DDBJ databases">
        <authorList>
            <person name="Alioto T."/>
            <person name="Alioto T."/>
            <person name="Gomez Garrido J."/>
        </authorList>
    </citation>
    <scope>NUCLEOTIDE SEQUENCE [LARGE SCALE GENOMIC DNA]</scope>
</reference>
<feature type="signal peptide" evidence="4">
    <location>
        <begin position="1"/>
        <end position="18"/>
    </location>
</feature>
<dbReference type="CDD" id="cd23992">
    <property type="entry name" value="PBP_GOBP"/>
    <property type="match status" value="1"/>
</dbReference>
<dbReference type="GO" id="GO:0005549">
    <property type="term" value="F:odorant binding"/>
    <property type="evidence" value="ECO:0007669"/>
    <property type="project" value="InterPro"/>
</dbReference>
<dbReference type="EMBL" id="CADEPI010000377">
    <property type="protein sequence ID" value="CAB3384885.1"/>
    <property type="molecule type" value="Genomic_DNA"/>
</dbReference>
<evidence type="ECO:0000256" key="1">
    <source>
        <dbReference type="ARBA" id="ARBA00004613"/>
    </source>
</evidence>
<evidence type="ECO:0000256" key="3">
    <source>
        <dbReference type="ARBA" id="ARBA00022525"/>
    </source>
</evidence>
<dbReference type="Pfam" id="PF01395">
    <property type="entry name" value="PBP_GOBP"/>
    <property type="match status" value="1"/>
</dbReference>
<dbReference type="Proteomes" id="UP000494165">
    <property type="component" value="Unassembled WGS sequence"/>
</dbReference>
<proteinExistence type="inferred from homology"/>
<dbReference type="SUPFAM" id="SSF47565">
    <property type="entry name" value="Insect pheromone/odorant-binding proteins"/>
    <property type="match status" value="1"/>
</dbReference>
<dbReference type="Gene3D" id="1.10.238.270">
    <property type="match status" value="1"/>
</dbReference>
<comment type="caution">
    <text evidence="5">The sequence shown here is derived from an EMBL/GenBank/DDBJ whole genome shotgun (WGS) entry which is preliminary data.</text>
</comment>
<keyword evidence="3" id="KW-0964">Secreted</keyword>
<accession>A0A8S1DXI3</accession>
<evidence type="ECO:0000256" key="4">
    <source>
        <dbReference type="SAM" id="SignalP"/>
    </source>
</evidence>
<comment type="subcellular location">
    <subcellularLocation>
        <location evidence="1">Secreted</location>
    </subcellularLocation>
</comment>
<dbReference type="PANTHER" id="PTHR21066">
    <property type="entry name" value="ODORANT-BINDING PROTEIN 59A-RELATED"/>
    <property type="match status" value="1"/>
</dbReference>
<evidence type="ECO:0000256" key="2">
    <source>
        <dbReference type="ARBA" id="ARBA00008098"/>
    </source>
</evidence>
<dbReference type="InterPro" id="IPR036728">
    <property type="entry name" value="PBP_GOBP_sf"/>
</dbReference>
<evidence type="ECO:0000313" key="5">
    <source>
        <dbReference type="EMBL" id="CAB3384885.1"/>
    </source>
</evidence>
<comment type="similarity">
    <text evidence="2">Belongs to the PBP/GOBP family.</text>
</comment>
<feature type="chain" id="PRO_5035761383" evidence="4">
    <location>
        <begin position="19"/>
        <end position="240"/>
    </location>
</feature>
<gene>
    <name evidence="5" type="ORF">CLODIP_2_CD04383</name>
</gene>
<dbReference type="InterPro" id="IPR006170">
    <property type="entry name" value="PBP/GOBP"/>
</dbReference>
<evidence type="ECO:0000313" key="6">
    <source>
        <dbReference type="Proteomes" id="UP000494165"/>
    </source>
</evidence>
<dbReference type="InterPro" id="IPR052295">
    <property type="entry name" value="Odorant-binding_protein"/>
</dbReference>
<sequence>MAARRCLYLLAVTLTAVAGDLLYSDEKSSEIVPVLSLTHSNVGEIQQMFGEVAERLGENAEEALRLFRIKRGPGHRHKGDKGSPLIFGRRMCCNFPAYLADRENSKSCHQEFINQNKSRGADREANQDTSKCFMECIAKKKGWANEDGTINKEAVVSSMGASNANEEWQPLIKQAQDKCFGELSDAAADGDSQCRVDSQQFMYCVFEHHFLNCPASSWRDSEKCRAAEALIAAAVSNKRD</sequence>
<dbReference type="GO" id="GO:0005576">
    <property type="term" value="C:extracellular region"/>
    <property type="evidence" value="ECO:0007669"/>
    <property type="project" value="UniProtKB-SubCell"/>
</dbReference>